<dbReference type="EMBL" id="LR130778">
    <property type="protein sequence ID" value="VDN48667.1"/>
    <property type="molecule type" value="Genomic_DNA"/>
</dbReference>
<accession>A0A3P7PYH3</accession>
<keyword evidence="2" id="KW-0732">Signal</keyword>
<feature type="coiled-coil region" evidence="1">
    <location>
        <begin position="22"/>
        <end position="77"/>
    </location>
</feature>
<protein>
    <submittedName>
        <fullName evidence="3">Uncharacterized protein</fullName>
    </submittedName>
</protein>
<evidence type="ECO:0000256" key="1">
    <source>
        <dbReference type="SAM" id="Coils"/>
    </source>
</evidence>
<keyword evidence="1" id="KW-0175">Coiled coil</keyword>
<evidence type="ECO:0000313" key="4">
    <source>
        <dbReference type="Proteomes" id="UP000279029"/>
    </source>
</evidence>
<reference evidence="3 4" key="1">
    <citation type="submission" date="2018-09" db="EMBL/GenBank/DDBJ databases">
        <authorList>
            <person name="Postec A."/>
        </authorList>
    </citation>
    <scope>NUCLEOTIDE SEQUENCE [LARGE SCALE GENOMIC DNA]</scope>
    <source>
        <strain evidence="3">70B-A</strain>
    </source>
</reference>
<dbReference type="AlphaFoldDB" id="A0A3P7PYH3"/>
<gene>
    <name evidence="3" type="ORF">PATL70BA_2764</name>
</gene>
<name>A0A3P7PYH3_9FIRM</name>
<evidence type="ECO:0000256" key="2">
    <source>
        <dbReference type="SAM" id="SignalP"/>
    </source>
</evidence>
<organism evidence="3 4">
    <name type="scientific">Petrocella atlantisensis</name>
    <dbReference type="NCBI Taxonomy" id="2173034"/>
    <lineage>
        <taxon>Bacteria</taxon>
        <taxon>Bacillati</taxon>
        <taxon>Bacillota</taxon>
        <taxon>Clostridia</taxon>
        <taxon>Lachnospirales</taxon>
        <taxon>Vallitaleaceae</taxon>
        <taxon>Petrocella</taxon>
    </lineage>
</organism>
<proteinExistence type="predicted"/>
<dbReference type="PROSITE" id="PS51257">
    <property type="entry name" value="PROKAR_LIPOPROTEIN"/>
    <property type="match status" value="1"/>
</dbReference>
<dbReference type="Proteomes" id="UP000279029">
    <property type="component" value="Chromosome"/>
</dbReference>
<keyword evidence="4" id="KW-1185">Reference proteome</keyword>
<evidence type="ECO:0000313" key="3">
    <source>
        <dbReference type="EMBL" id="VDN48667.1"/>
    </source>
</evidence>
<sequence length="251" mass="28027">MKTSKKILWTLMLISLLTLTACNNSATQISEIKSELESVKAENSQLENELVVMEEEIVSLEETITAMEDDISATELEATSSSSGPSSSVVNTSADVIEAMNNQDFATLSTFIHPTQGVRFTPYTYVDTVNDVVFTSAQVANMAVDPTLILWGAYDGTGEPIQMTALDYFDAFVYDEDYMNPQIMGFNTTVHFGNMIENLETVYPNGDYIEYHFNGFDPIYEGLDWSSLTLVYEEVGSVWYLVGIINHQWTT</sequence>
<dbReference type="KEGG" id="cbar:PATL70BA_2764"/>
<dbReference type="RefSeq" id="WP_125137772.1">
    <property type="nucleotide sequence ID" value="NZ_LR130778.1"/>
</dbReference>
<feature type="signal peptide" evidence="2">
    <location>
        <begin position="1"/>
        <end position="20"/>
    </location>
</feature>
<feature type="chain" id="PRO_5038355571" evidence="2">
    <location>
        <begin position="21"/>
        <end position="251"/>
    </location>
</feature>
<dbReference type="OrthoDB" id="1267107at2"/>